<reference evidence="2" key="1">
    <citation type="submission" date="2020-08" db="EMBL/GenBank/DDBJ databases">
        <title>Genome sequencing and assembly of the red palm weevil Rhynchophorus ferrugineus.</title>
        <authorList>
            <person name="Dias G.B."/>
            <person name="Bergman C.M."/>
            <person name="Manee M."/>
        </authorList>
    </citation>
    <scope>NUCLEOTIDE SEQUENCE</scope>
    <source>
        <strain evidence="2">AA-2017</strain>
        <tissue evidence="2">Whole larva</tissue>
    </source>
</reference>
<protein>
    <submittedName>
        <fullName evidence="2">Uncharacterized protein</fullName>
    </submittedName>
</protein>
<evidence type="ECO:0000256" key="1">
    <source>
        <dbReference type="SAM" id="MobiDB-lite"/>
    </source>
</evidence>
<keyword evidence="3" id="KW-1185">Reference proteome</keyword>
<comment type="caution">
    <text evidence="2">The sequence shown here is derived from an EMBL/GenBank/DDBJ whole genome shotgun (WGS) entry which is preliminary data.</text>
</comment>
<evidence type="ECO:0000313" key="2">
    <source>
        <dbReference type="EMBL" id="KAF7263333.1"/>
    </source>
</evidence>
<dbReference type="Proteomes" id="UP000625711">
    <property type="component" value="Unassembled WGS sequence"/>
</dbReference>
<dbReference type="EMBL" id="JAACXV010022153">
    <property type="protein sequence ID" value="KAF7263333.1"/>
    <property type="molecule type" value="Genomic_DNA"/>
</dbReference>
<proteinExistence type="predicted"/>
<gene>
    <name evidence="2" type="ORF">GWI33_002795</name>
</gene>
<feature type="non-terminal residue" evidence="2">
    <location>
        <position position="1"/>
    </location>
</feature>
<name>A0A834HKC7_RHYFE</name>
<evidence type="ECO:0000313" key="3">
    <source>
        <dbReference type="Proteomes" id="UP000625711"/>
    </source>
</evidence>
<accession>A0A834HKC7</accession>
<organism evidence="2 3">
    <name type="scientific">Rhynchophorus ferrugineus</name>
    <name type="common">Red palm weevil</name>
    <name type="synonym">Curculio ferrugineus</name>
    <dbReference type="NCBI Taxonomy" id="354439"/>
    <lineage>
        <taxon>Eukaryota</taxon>
        <taxon>Metazoa</taxon>
        <taxon>Ecdysozoa</taxon>
        <taxon>Arthropoda</taxon>
        <taxon>Hexapoda</taxon>
        <taxon>Insecta</taxon>
        <taxon>Pterygota</taxon>
        <taxon>Neoptera</taxon>
        <taxon>Endopterygota</taxon>
        <taxon>Coleoptera</taxon>
        <taxon>Polyphaga</taxon>
        <taxon>Cucujiformia</taxon>
        <taxon>Curculionidae</taxon>
        <taxon>Dryophthorinae</taxon>
        <taxon>Rhynchophorus</taxon>
    </lineage>
</organism>
<sequence length="133" mass="14873">FELNGFVQLIPSPVLYQRSPIKQPSDNNHVKSVPLSIKFKHLLSANEVLSATYHPKRSNGLRSLLGVKEKKADRRDLSEADPAGRTRTDHRPICVEKVAGNVSRDFSSCPCRAAGFGFATVKVEAIKRNRNRY</sequence>
<dbReference type="AlphaFoldDB" id="A0A834HKC7"/>
<feature type="region of interest" description="Disordered" evidence="1">
    <location>
        <begin position="70"/>
        <end position="89"/>
    </location>
</feature>